<protein>
    <submittedName>
        <fullName evidence="10">Fatty acid hydroxylase</fullName>
    </submittedName>
</protein>
<keyword evidence="5" id="KW-0443">Lipid metabolism</keyword>
<evidence type="ECO:0000313" key="10">
    <source>
        <dbReference type="EMBL" id="ADX47575.1"/>
    </source>
</evidence>
<comment type="subcellular location">
    <subcellularLocation>
        <location evidence="1">Endomembrane system</location>
        <topology evidence="1">Multi-pass membrane protein</topology>
    </subcellularLocation>
</comment>
<dbReference type="PANTHER" id="PTHR21624">
    <property type="entry name" value="STEROL DESATURASE-RELATED PROTEIN"/>
    <property type="match status" value="1"/>
</dbReference>
<dbReference type="InterPro" id="IPR006694">
    <property type="entry name" value="Fatty_acid_hydroxylase"/>
</dbReference>
<dbReference type="GO" id="GO:0050479">
    <property type="term" value="F:glyceryl-ether monooxygenase activity"/>
    <property type="evidence" value="ECO:0007669"/>
    <property type="project" value="TreeGrafter"/>
</dbReference>
<keyword evidence="4" id="KW-0560">Oxidoreductase</keyword>
<evidence type="ECO:0000256" key="1">
    <source>
        <dbReference type="ARBA" id="ARBA00004127"/>
    </source>
</evidence>
<sequence>MELLYTILKFAVLTVLVASAAEAAVLSLRAAGPRYDWRASGVSLIDFLVREYPLRWLLPLAFWSQAMDWLYQHRLWTLPMDHWTGWAACFIAQEFCYYWYHRAAHRVRWFWCTHAIHHSPNDLNLSAAYRFGWTGKLTGTLLFFMAAPLLGMPPKVILVMLSLNLLYQFWIHATWIPRLGPLEWILNTPSAHRVHHASNLEYLDGNYGGVLIVFDRLFGTYIAERPDLPCRYGLVRPVTGYNLLKIEFDQWRSLWRDLRGARSVPEALGYLFQPPGWRPCGAGETTEDLRRAALNAPAGPAAGSPGKSRSSPGSTAPPR</sequence>
<dbReference type="OrthoDB" id="9770329at2"/>
<evidence type="ECO:0000256" key="6">
    <source>
        <dbReference type="ARBA" id="ARBA00023136"/>
    </source>
</evidence>
<evidence type="ECO:0000256" key="8">
    <source>
        <dbReference type="SAM" id="Phobius"/>
    </source>
</evidence>
<keyword evidence="2 8" id="KW-0812">Transmembrane</keyword>
<dbReference type="GeneID" id="34235669"/>
<gene>
    <name evidence="10" type="ordered locus">Acav_3678</name>
</gene>
<dbReference type="RefSeq" id="WP_013596055.1">
    <property type="nucleotide sequence ID" value="NC_015138.1"/>
</dbReference>
<keyword evidence="6 8" id="KW-0472">Membrane</keyword>
<feature type="compositionally biased region" description="Low complexity" evidence="7">
    <location>
        <begin position="296"/>
        <end position="319"/>
    </location>
</feature>
<evidence type="ECO:0000256" key="5">
    <source>
        <dbReference type="ARBA" id="ARBA00023098"/>
    </source>
</evidence>
<evidence type="ECO:0000313" key="11">
    <source>
        <dbReference type="Proteomes" id="UP000002482"/>
    </source>
</evidence>
<evidence type="ECO:0000259" key="9">
    <source>
        <dbReference type="Pfam" id="PF04116"/>
    </source>
</evidence>
<feature type="region of interest" description="Disordered" evidence="7">
    <location>
        <begin position="292"/>
        <end position="319"/>
    </location>
</feature>
<dbReference type="HOGENOM" id="CLU_033631_1_1_4"/>
<dbReference type="GO" id="GO:0005506">
    <property type="term" value="F:iron ion binding"/>
    <property type="evidence" value="ECO:0007669"/>
    <property type="project" value="InterPro"/>
</dbReference>
<feature type="transmembrane region" description="Helical" evidence="8">
    <location>
        <begin position="141"/>
        <end position="167"/>
    </location>
</feature>
<dbReference type="GO" id="GO:0012505">
    <property type="term" value="C:endomembrane system"/>
    <property type="evidence" value="ECO:0007669"/>
    <property type="project" value="UniProtKB-SubCell"/>
</dbReference>
<feature type="domain" description="Fatty acid hydroxylase" evidence="9">
    <location>
        <begin position="86"/>
        <end position="220"/>
    </location>
</feature>
<evidence type="ECO:0000256" key="7">
    <source>
        <dbReference type="SAM" id="MobiDB-lite"/>
    </source>
</evidence>
<keyword evidence="3 8" id="KW-1133">Transmembrane helix</keyword>
<evidence type="ECO:0000256" key="3">
    <source>
        <dbReference type="ARBA" id="ARBA00022989"/>
    </source>
</evidence>
<dbReference type="GO" id="GO:0006643">
    <property type="term" value="P:membrane lipid metabolic process"/>
    <property type="evidence" value="ECO:0007669"/>
    <property type="project" value="TreeGrafter"/>
</dbReference>
<dbReference type="InterPro" id="IPR051689">
    <property type="entry name" value="Sterol_desaturase/TMEM195"/>
</dbReference>
<dbReference type="Proteomes" id="UP000002482">
    <property type="component" value="Chromosome"/>
</dbReference>
<organism evidence="10 11">
    <name type="scientific">Paracidovorax avenae (strain ATCC 19860 / DSM 7227 / CCUG 15838 / JCM 20985 / LMG 2117 / NCPPB 1011)</name>
    <name type="common">Acidovorax avenae</name>
    <dbReference type="NCBI Taxonomy" id="643561"/>
    <lineage>
        <taxon>Bacteria</taxon>
        <taxon>Pseudomonadati</taxon>
        <taxon>Pseudomonadota</taxon>
        <taxon>Betaproteobacteria</taxon>
        <taxon>Burkholderiales</taxon>
        <taxon>Comamonadaceae</taxon>
        <taxon>Paracidovorax</taxon>
    </lineage>
</organism>
<evidence type="ECO:0000256" key="2">
    <source>
        <dbReference type="ARBA" id="ARBA00022692"/>
    </source>
</evidence>
<accession>F0QDL5</accession>
<dbReference type="GO" id="GO:0016020">
    <property type="term" value="C:membrane"/>
    <property type="evidence" value="ECO:0007669"/>
    <property type="project" value="GOC"/>
</dbReference>
<evidence type="ECO:0000256" key="4">
    <source>
        <dbReference type="ARBA" id="ARBA00023002"/>
    </source>
</evidence>
<reference evidence="10" key="1">
    <citation type="submission" date="2011-02" db="EMBL/GenBank/DDBJ databases">
        <title>Complete sequence of Acidovorax avenae subsp. avenae ATCC 19860.</title>
        <authorList>
            <consortium name="US DOE Joint Genome Institute"/>
            <person name="Lucas S."/>
            <person name="Copeland A."/>
            <person name="Lapidus A."/>
            <person name="Cheng J.-F."/>
            <person name="Goodwin L."/>
            <person name="Pitluck S."/>
            <person name="Chertkov O."/>
            <person name="Held B."/>
            <person name="Detter J.C."/>
            <person name="Han C."/>
            <person name="Tapia R."/>
            <person name="Land M."/>
            <person name="Hauser L."/>
            <person name="Kyrpides N."/>
            <person name="Ivanova N."/>
            <person name="Ovchinnikova G."/>
            <person name="Pagani I."/>
            <person name="Gordon S."/>
            <person name="Woyke T."/>
        </authorList>
    </citation>
    <scope>NUCLEOTIDE SEQUENCE</scope>
    <source>
        <strain evidence="10">ATCC 19860</strain>
    </source>
</reference>
<dbReference type="KEGG" id="aaa:Acav_3678"/>
<proteinExistence type="predicted"/>
<dbReference type="AlphaFoldDB" id="F0QDL5"/>
<dbReference type="EMBL" id="CP002521">
    <property type="protein sequence ID" value="ADX47575.1"/>
    <property type="molecule type" value="Genomic_DNA"/>
</dbReference>
<keyword evidence="11" id="KW-1185">Reference proteome</keyword>
<name>F0QDL5_PARA1</name>
<dbReference type="GO" id="GO:0008610">
    <property type="term" value="P:lipid biosynthetic process"/>
    <property type="evidence" value="ECO:0007669"/>
    <property type="project" value="InterPro"/>
</dbReference>
<dbReference type="Pfam" id="PF04116">
    <property type="entry name" value="FA_hydroxylase"/>
    <property type="match status" value="1"/>
</dbReference>
<dbReference type="PANTHER" id="PTHR21624:SF1">
    <property type="entry name" value="ALKYLGLYCEROL MONOOXYGENASE"/>
    <property type="match status" value="1"/>
</dbReference>